<dbReference type="GO" id="GO:0008740">
    <property type="term" value="F:L-rhamnose isomerase activity"/>
    <property type="evidence" value="ECO:0007669"/>
    <property type="project" value="UniProtKB-UniRule"/>
</dbReference>
<feature type="binding site" evidence="6">
    <location>
        <position position="263"/>
    </location>
    <ligand>
        <name>Mn(2+)</name>
        <dbReference type="ChEBI" id="CHEBI:29035"/>
    </ligand>
</feature>
<dbReference type="AlphaFoldDB" id="A0A9D0ZLK4"/>
<comment type="catalytic activity">
    <reaction evidence="6">
        <text>L-rhamnopyranose = L-rhamnulose</text>
        <dbReference type="Rhea" id="RHEA:23160"/>
        <dbReference type="ChEBI" id="CHEBI:17897"/>
        <dbReference type="ChEBI" id="CHEBI:62346"/>
        <dbReference type="EC" id="5.3.1.14"/>
    </reaction>
</comment>
<comment type="pathway">
    <text evidence="6">Carbohydrate degradation; L-rhamnose degradation; glycerone phosphate from L-rhamnose: step 1/3.</text>
</comment>
<comment type="cofactor">
    <cofactor evidence="6">
        <name>Mn(2+)</name>
        <dbReference type="ChEBI" id="CHEBI:29035"/>
    </cofactor>
    <text evidence="6">Binds 1 Mn(2+) ion per subunit.</text>
</comment>
<evidence type="ECO:0000313" key="7">
    <source>
        <dbReference type="EMBL" id="HIQ82782.1"/>
    </source>
</evidence>
<dbReference type="PANTHER" id="PTHR30268">
    <property type="entry name" value="L-RHAMNOSE ISOMERASE"/>
    <property type="match status" value="1"/>
</dbReference>
<dbReference type="InterPro" id="IPR036237">
    <property type="entry name" value="Xyl_isomerase-like_sf"/>
</dbReference>
<comment type="similarity">
    <text evidence="6">Belongs to the rhamnose isomerase family.</text>
</comment>
<dbReference type="EC" id="5.3.1.14" evidence="6"/>
<feature type="binding site" evidence="6">
    <location>
        <position position="297"/>
    </location>
    <ligand>
        <name>Mn(2+)</name>
        <dbReference type="ChEBI" id="CHEBI:29035"/>
    </ligand>
</feature>
<evidence type="ECO:0000313" key="8">
    <source>
        <dbReference type="Proteomes" id="UP000824260"/>
    </source>
</evidence>
<evidence type="ECO:0000256" key="3">
    <source>
        <dbReference type="ARBA" id="ARBA00023211"/>
    </source>
</evidence>
<comment type="caution">
    <text evidence="7">The sequence shown here is derived from an EMBL/GenBank/DDBJ whole genome shotgun (WGS) entry which is preliminary data.</text>
</comment>
<reference evidence="7" key="1">
    <citation type="submission" date="2020-10" db="EMBL/GenBank/DDBJ databases">
        <authorList>
            <person name="Gilroy R."/>
        </authorList>
    </citation>
    <scope>NUCLEOTIDE SEQUENCE</scope>
    <source>
        <strain evidence="7">ChiSjej6B24-2974</strain>
    </source>
</reference>
<keyword evidence="3 6" id="KW-0464">Manganese</keyword>
<evidence type="ECO:0000256" key="2">
    <source>
        <dbReference type="ARBA" id="ARBA00022723"/>
    </source>
</evidence>
<sequence length="419" mass="47603">MNQEKILKGYEYAKEVYAGYGINVDAAIERIDKIPVSMHCWQGDDVIGFEGTGALTGGIQTTGNYPGRARTAEELRGDLDFALKLIPGETKLNLHASYAEKHGKTIDRDQYTIAEFQNWADWAKEKGMGLDFNPTFFSHPMMDGDFSLSSLDEKKRRFWIEHGKRCREIALEFAKQLGKPCVVNYWMPDGFKDVCVDTKLYRDIMKQSLDEIFAADIDENLVPCALESKLFGIGVESYTVASHEFSYGYAVKNHKLYCLDAGHFHPTEVISAKLSATLEFMDRVLLHVSRGVRWDSDHVVAHDDELQKIMDEVIFNDYDARVFIGLDYFDASINRIAAWAIGMRNARKALLSAALAPAKAMREAEYAGDYTTRLALQEERRSLPVGAVWDYYCMTKGVPGGDEWLEMVRQYEKDVLIKR</sequence>
<protein>
    <recommendedName>
        <fullName evidence="6">L-rhamnose isomerase</fullName>
        <ecNumber evidence="6">5.3.1.14</ecNumber>
    </recommendedName>
</protein>
<dbReference type="InterPro" id="IPR050337">
    <property type="entry name" value="L-rhamnose_isomerase"/>
</dbReference>
<gene>
    <name evidence="6" type="primary">rhaA</name>
    <name evidence="7" type="ORF">IAA52_06730</name>
</gene>
<dbReference type="GO" id="GO:0019324">
    <property type="term" value="P:L-lyxose metabolic process"/>
    <property type="evidence" value="ECO:0007669"/>
    <property type="project" value="TreeGrafter"/>
</dbReference>
<dbReference type="EMBL" id="DVFZ01000067">
    <property type="protein sequence ID" value="HIQ82782.1"/>
    <property type="molecule type" value="Genomic_DNA"/>
</dbReference>
<keyword evidence="5 6" id="KW-0684">Rhamnose metabolism</keyword>
<dbReference type="PANTHER" id="PTHR30268:SF0">
    <property type="entry name" value="L-RHAMNOSE ISOMERASE"/>
    <property type="match status" value="1"/>
</dbReference>
<dbReference type="InterPro" id="IPR009308">
    <property type="entry name" value="Rhamnose_isomerase"/>
</dbReference>
<keyword evidence="4 6" id="KW-0413">Isomerase</keyword>
<comment type="function">
    <text evidence="6">Catalyzes the interconversion of L-rhamnose and L-rhamnulose.</text>
</comment>
<dbReference type="Proteomes" id="UP000824260">
    <property type="component" value="Unassembled WGS sequence"/>
</dbReference>
<keyword evidence="1 6" id="KW-0963">Cytoplasm</keyword>
<dbReference type="Gene3D" id="3.20.20.150">
    <property type="entry name" value="Divalent-metal-dependent TIM barrel enzymes"/>
    <property type="match status" value="1"/>
</dbReference>
<dbReference type="GO" id="GO:0005737">
    <property type="term" value="C:cytoplasm"/>
    <property type="evidence" value="ECO:0007669"/>
    <property type="project" value="UniProtKB-SubCell"/>
</dbReference>
<dbReference type="NCBIfam" id="NF002203">
    <property type="entry name" value="PRK01076.1"/>
    <property type="match status" value="1"/>
</dbReference>
<comment type="subcellular location">
    <subcellularLocation>
        <location evidence="6">Cytoplasm</location>
    </subcellularLocation>
</comment>
<name>A0A9D0ZLK4_9FIRM</name>
<dbReference type="HAMAP" id="MF_00541">
    <property type="entry name" value="RhaA"/>
    <property type="match status" value="1"/>
</dbReference>
<evidence type="ECO:0000256" key="4">
    <source>
        <dbReference type="ARBA" id="ARBA00023235"/>
    </source>
</evidence>
<accession>A0A9D0ZLK4</accession>
<dbReference type="GO" id="GO:0030145">
    <property type="term" value="F:manganese ion binding"/>
    <property type="evidence" value="ECO:0007669"/>
    <property type="project" value="UniProtKB-UniRule"/>
</dbReference>
<evidence type="ECO:0000256" key="5">
    <source>
        <dbReference type="ARBA" id="ARBA00023308"/>
    </source>
</evidence>
<dbReference type="Pfam" id="PF06134">
    <property type="entry name" value="RhaA"/>
    <property type="match status" value="1"/>
</dbReference>
<evidence type="ECO:0000256" key="1">
    <source>
        <dbReference type="ARBA" id="ARBA00022490"/>
    </source>
</evidence>
<proteinExistence type="inferred from homology"/>
<evidence type="ECO:0000256" key="6">
    <source>
        <dbReference type="HAMAP-Rule" id="MF_00541"/>
    </source>
</evidence>
<dbReference type="GO" id="GO:0019301">
    <property type="term" value="P:rhamnose catabolic process"/>
    <property type="evidence" value="ECO:0007669"/>
    <property type="project" value="UniProtKB-UniRule"/>
</dbReference>
<feature type="binding site" evidence="6">
    <location>
        <position position="295"/>
    </location>
    <ligand>
        <name>Mn(2+)</name>
        <dbReference type="ChEBI" id="CHEBI:29035"/>
    </ligand>
</feature>
<reference evidence="7" key="2">
    <citation type="journal article" date="2021" name="PeerJ">
        <title>Extensive microbial diversity within the chicken gut microbiome revealed by metagenomics and culture.</title>
        <authorList>
            <person name="Gilroy R."/>
            <person name="Ravi A."/>
            <person name="Getino M."/>
            <person name="Pursley I."/>
            <person name="Horton D.L."/>
            <person name="Alikhan N.F."/>
            <person name="Baker D."/>
            <person name="Gharbi K."/>
            <person name="Hall N."/>
            <person name="Watson M."/>
            <person name="Adriaenssens E.M."/>
            <person name="Foster-Nyarko E."/>
            <person name="Jarju S."/>
            <person name="Secka A."/>
            <person name="Antonio M."/>
            <person name="Oren A."/>
            <person name="Chaudhuri R.R."/>
            <person name="La Ragione R."/>
            <person name="Hildebrand F."/>
            <person name="Pallen M.J."/>
        </authorList>
    </citation>
    <scope>NUCLEOTIDE SEQUENCE</scope>
    <source>
        <strain evidence="7">ChiSjej6B24-2974</strain>
    </source>
</reference>
<keyword evidence="2 6" id="KW-0479">Metal-binding</keyword>
<organism evidence="7 8">
    <name type="scientific">Candidatus Pullichristensenella stercorigallinarum</name>
    <dbReference type="NCBI Taxonomy" id="2840909"/>
    <lineage>
        <taxon>Bacteria</taxon>
        <taxon>Bacillati</taxon>
        <taxon>Bacillota</taxon>
        <taxon>Clostridia</taxon>
        <taxon>Candidatus Pullichristensenella</taxon>
    </lineage>
</organism>
<dbReference type="SUPFAM" id="SSF51658">
    <property type="entry name" value="Xylose isomerase-like"/>
    <property type="match status" value="1"/>
</dbReference>